<organism evidence="2 3">
    <name type="scientific">Roseburia faecis</name>
    <dbReference type="NCBI Taxonomy" id="301302"/>
    <lineage>
        <taxon>Bacteria</taxon>
        <taxon>Bacillati</taxon>
        <taxon>Bacillota</taxon>
        <taxon>Clostridia</taxon>
        <taxon>Lachnospirales</taxon>
        <taxon>Lachnospiraceae</taxon>
        <taxon>Roseburia</taxon>
    </lineage>
</organism>
<evidence type="ECO:0000313" key="2">
    <source>
        <dbReference type="EMBL" id="CRL40089.1"/>
    </source>
</evidence>
<dbReference type="PROSITE" id="PS50104">
    <property type="entry name" value="TIR"/>
    <property type="match status" value="1"/>
</dbReference>
<dbReference type="RefSeq" id="WP_055068163.1">
    <property type="nucleotide sequence ID" value="NZ_CP173697.1"/>
</dbReference>
<dbReference type="SUPFAM" id="SSF52200">
    <property type="entry name" value="Toll/Interleukin receptor TIR domain"/>
    <property type="match status" value="1"/>
</dbReference>
<evidence type="ECO:0000259" key="1">
    <source>
        <dbReference type="PROSITE" id="PS50104"/>
    </source>
</evidence>
<gene>
    <name evidence="2" type="ORF">M72_08261</name>
</gene>
<dbReference type="Proteomes" id="UP000049979">
    <property type="component" value="Unassembled WGS sequence"/>
</dbReference>
<evidence type="ECO:0000313" key="3">
    <source>
        <dbReference type="Proteomes" id="UP000049979"/>
    </source>
</evidence>
<dbReference type="AlphaFoldDB" id="A0A0M6WSD4"/>
<feature type="domain" description="TIR" evidence="1">
    <location>
        <begin position="6"/>
        <end position="131"/>
    </location>
</feature>
<dbReference type="SMART" id="SM00255">
    <property type="entry name" value="TIR"/>
    <property type="match status" value="1"/>
</dbReference>
<dbReference type="Gene3D" id="3.40.50.10140">
    <property type="entry name" value="Toll/interleukin-1 receptor homology (TIR) domain"/>
    <property type="match status" value="1"/>
</dbReference>
<dbReference type="GO" id="GO:0007165">
    <property type="term" value="P:signal transduction"/>
    <property type="evidence" value="ECO:0007669"/>
    <property type="project" value="InterPro"/>
</dbReference>
<reference evidence="3" key="1">
    <citation type="submission" date="2015-05" db="EMBL/GenBank/DDBJ databases">
        <authorList>
            <consortium name="Pathogen Informatics"/>
        </authorList>
    </citation>
    <scope>NUCLEOTIDE SEQUENCE [LARGE SCALE GENOMIC DNA]</scope>
    <source>
        <strain evidence="3">M72</strain>
    </source>
</reference>
<sequence>MNNTKEIFDFFISHSKETKQLIVIPLAQCLKSIGIDVWIDRKEILVGNHIYSEIQDAITRSKFCIAVIDQSFLKRTWPMKELELFNKKNNTSIIPIFVDLEKAIVYNEIPWLDGIAFEKMHTEPFDLNVHMSIFCRIISRLFKDNNTNKNSIEKTFESITKYDFPCKETLSSLIYFSKYNSSNLRLASIDLCNIGGIIYAISKTYSIPNNVITQMFLFSNILRDYCFNVNFIPDYNIYIGMYNAIVASLTQLDLLIQTIV</sequence>
<accession>A0A0M6WSD4</accession>
<name>A0A0M6WSD4_9FIRM</name>
<proteinExistence type="predicted"/>
<dbReference type="InterPro" id="IPR000157">
    <property type="entry name" value="TIR_dom"/>
</dbReference>
<dbReference type="InterPro" id="IPR035897">
    <property type="entry name" value="Toll_tir_struct_dom_sf"/>
</dbReference>
<protein>
    <recommendedName>
        <fullName evidence="1">TIR domain-containing protein</fullName>
    </recommendedName>
</protein>
<keyword evidence="3" id="KW-1185">Reference proteome</keyword>
<dbReference type="Pfam" id="PF13676">
    <property type="entry name" value="TIR_2"/>
    <property type="match status" value="1"/>
</dbReference>
<dbReference type="EMBL" id="CVRR01000033">
    <property type="protein sequence ID" value="CRL40089.1"/>
    <property type="molecule type" value="Genomic_DNA"/>
</dbReference>